<organism evidence="2 3">
    <name type="scientific">Dreissena polymorpha</name>
    <name type="common">Zebra mussel</name>
    <name type="synonym">Mytilus polymorpha</name>
    <dbReference type="NCBI Taxonomy" id="45954"/>
    <lineage>
        <taxon>Eukaryota</taxon>
        <taxon>Metazoa</taxon>
        <taxon>Spiralia</taxon>
        <taxon>Lophotrochozoa</taxon>
        <taxon>Mollusca</taxon>
        <taxon>Bivalvia</taxon>
        <taxon>Autobranchia</taxon>
        <taxon>Heteroconchia</taxon>
        <taxon>Euheterodonta</taxon>
        <taxon>Imparidentia</taxon>
        <taxon>Neoheterodontei</taxon>
        <taxon>Myida</taxon>
        <taxon>Dreissenoidea</taxon>
        <taxon>Dreissenidae</taxon>
        <taxon>Dreissena</taxon>
    </lineage>
</organism>
<name>A0A9D4RPZ4_DREPO</name>
<feature type="transmembrane region" description="Helical" evidence="1">
    <location>
        <begin position="51"/>
        <end position="75"/>
    </location>
</feature>
<reference evidence="2" key="1">
    <citation type="journal article" date="2019" name="bioRxiv">
        <title>The Genome of the Zebra Mussel, Dreissena polymorpha: A Resource for Invasive Species Research.</title>
        <authorList>
            <person name="McCartney M.A."/>
            <person name="Auch B."/>
            <person name="Kono T."/>
            <person name="Mallez S."/>
            <person name="Zhang Y."/>
            <person name="Obille A."/>
            <person name="Becker A."/>
            <person name="Abrahante J.E."/>
            <person name="Garbe J."/>
            <person name="Badalamenti J.P."/>
            <person name="Herman A."/>
            <person name="Mangelson H."/>
            <person name="Liachko I."/>
            <person name="Sullivan S."/>
            <person name="Sone E.D."/>
            <person name="Koren S."/>
            <person name="Silverstein K.A.T."/>
            <person name="Beckman K.B."/>
            <person name="Gohl D.M."/>
        </authorList>
    </citation>
    <scope>NUCLEOTIDE SEQUENCE</scope>
    <source>
        <strain evidence="2">Duluth1</strain>
        <tissue evidence="2">Whole animal</tissue>
    </source>
</reference>
<keyword evidence="1" id="KW-0812">Transmembrane</keyword>
<gene>
    <name evidence="2" type="ORF">DPMN_037579</name>
</gene>
<sequence>MSKKWLKKTYHVFCIFVNIINICSVWWLFRNVEAAREGLVFGPPEDSVRKALLAFSIIGTFFSLLEIISEGVLICSQNQYAEHLSAMTMWFAEIPQLALNIVIVACREEAISYFQLAKASVMIVYVVMKFMWTVWNKCIRSRDAVDVDCKTCLKIVISMKIVGLVVVLGCAIAIFILTQTERNPDGSLAPKVPHSILEGEYDDEKYFADVSIYFSHSIFDYETNPSSDSKNLLRLLTIHEIKNTTTDRTVNIKYDSTLTHFLVQLDGENKECFTVNNISTTVTKETACSSHVQIPAGQFAFKFHYIEPSFPTLLFGDITFNIKLGRNCEAEEISVVNDLTAHVAEPATVFLRYYRTKPDVTEDNHILQKSPTSHEFYRHSDLINIEDIWRLYCESTGSHAPHRDESLDVCDPK</sequence>
<reference evidence="2" key="2">
    <citation type="submission" date="2020-11" db="EMBL/GenBank/DDBJ databases">
        <authorList>
            <person name="McCartney M.A."/>
            <person name="Auch B."/>
            <person name="Kono T."/>
            <person name="Mallez S."/>
            <person name="Becker A."/>
            <person name="Gohl D.M."/>
            <person name="Silverstein K.A.T."/>
            <person name="Koren S."/>
            <person name="Bechman K.B."/>
            <person name="Herman A."/>
            <person name="Abrahante J.E."/>
            <person name="Garbe J."/>
        </authorList>
    </citation>
    <scope>NUCLEOTIDE SEQUENCE</scope>
    <source>
        <strain evidence="2">Duluth1</strain>
        <tissue evidence="2">Whole animal</tissue>
    </source>
</reference>
<dbReference type="AlphaFoldDB" id="A0A9D4RPZ4"/>
<feature type="transmembrane region" description="Helical" evidence="1">
    <location>
        <begin position="153"/>
        <end position="177"/>
    </location>
</feature>
<comment type="caution">
    <text evidence="2">The sequence shown here is derived from an EMBL/GenBank/DDBJ whole genome shotgun (WGS) entry which is preliminary data.</text>
</comment>
<evidence type="ECO:0000313" key="3">
    <source>
        <dbReference type="Proteomes" id="UP000828390"/>
    </source>
</evidence>
<evidence type="ECO:0000256" key="1">
    <source>
        <dbReference type="SAM" id="Phobius"/>
    </source>
</evidence>
<evidence type="ECO:0000313" key="2">
    <source>
        <dbReference type="EMBL" id="KAH3874337.1"/>
    </source>
</evidence>
<feature type="transmembrane region" description="Helical" evidence="1">
    <location>
        <begin position="111"/>
        <end position="132"/>
    </location>
</feature>
<keyword evidence="1" id="KW-0472">Membrane</keyword>
<accession>A0A9D4RPZ4</accession>
<keyword evidence="3" id="KW-1185">Reference proteome</keyword>
<feature type="transmembrane region" description="Helical" evidence="1">
    <location>
        <begin position="12"/>
        <end position="29"/>
    </location>
</feature>
<keyword evidence="1" id="KW-1133">Transmembrane helix</keyword>
<dbReference type="EMBL" id="JAIWYP010000002">
    <property type="protein sequence ID" value="KAH3874337.1"/>
    <property type="molecule type" value="Genomic_DNA"/>
</dbReference>
<dbReference type="Proteomes" id="UP000828390">
    <property type="component" value="Unassembled WGS sequence"/>
</dbReference>
<feature type="transmembrane region" description="Helical" evidence="1">
    <location>
        <begin position="87"/>
        <end position="105"/>
    </location>
</feature>
<protein>
    <submittedName>
        <fullName evidence="2">Uncharacterized protein</fullName>
    </submittedName>
</protein>
<proteinExistence type="predicted"/>